<organism evidence="2 3">
    <name type="scientific">Orchesella cincta</name>
    <name type="common">Springtail</name>
    <name type="synonym">Podura cincta</name>
    <dbReference type="NCBI Taxonomy" id="48709"/>
    <lineage>
        <taxon>Eukaryota</taxon>
        <taxon>Metazoa</taxon>
        <taxon>Ecdysozoa</taxon>
        <taxon>Arthropoda</taxon>
        <taxon>Hexapoda</taxon>
        <taxon>Collembola</taxon>
        <taxon>Entomobryomorpha</taxon>
        <taxon>Entomobryoidea</taxon>
        <taxon>Orchesellidae</taxon>
        <taxon>Orchesellinae</taxon>
        <taxon>Orchesella</taxon>
    </lineage>
</organism>
<proteinExistence type="predicted"/>
<dbReference type="Proteomes" id="UP000094527">
    <property type="component" value="Unassembled WGS sequence"/>
</dbReference>
<evidence type="ECO:0000313" key="2">
    <source>
        <dbReference type="EMBL" id="ODM96355.1"/>
    </source>
</evidence>
<feature type="compositionally biased region" description="Acidic residues" evidence="1">
    <location>
        <begin position="89"/>
        <end position="101"/>
    </location>
</feature>
<reference evidence="2 3" key="1">
    <citation type="journal article" date="2016" name="Genome Biol. Evol.">
        <title>Gene Family Evolution Reflects Adaptation to Soil Environmental Stressors in the Genome of the Collembolan Orchesella cincta.</title>
        <authorList>
            <person name="Faddeeva-Vakhrusheva A."/>
            <person name="Derks M.F."/>
            <person name="Anvar S.Y."/>
            <person name="Agamennone V."/>
            <person name="Suring W."/>
            <person name="Smit S."/>
            <person name="van Straalen N.M."/>
            <person name="Roelofs D."/>
        </authorList>
    </citation>
    <scope>NUCLEOTIDE SEQUENCE [LARGE SCALE GENOMIC DNA]</scope>
    <source>
        <tissue evidence="2">Mixed pool</tissue>
    </source>
</reference>
<evidence type="ECO:0000256" key="1">
    <source>
        <dbReference type="SAM" id="MobiDB-lite"/>
    </source>
</evidence>
<gene>
    <name evidence="2" type="ORF">Ocin01_10322</name>
</gene>
<feature type="compositionally biased region" description="Low complexity" evidence="1">
    <location>
        <begin position="102"/>
        <end position="112"/>
    </location>
</feature>
<name>A0A1D2MUH8_ORCCI</name>
<accession>A0A1D2MUH8</accession>
<evidence type="ECO:0000313" key="3">
    <source>
        <dbReference type="Proteomes" id="UP000094527"/>
    </source>
</evidence>
<protein>
    <submittedName>
        <fullName evidence="2">Uncharacterized protein</fullName>
    </submittedName>
</protein>
<feature type="region of interest" description="Disordered" evidence="1">
    <location>
        <begin position="81"/>
        <end position="112"/>
    </location>
</feature>
<comment type="caution">
    <text evidence="2">The sequence shown here is derived from an EMBL/GenBank/DDBJ whole genome shotgun (WGS) entry which is preliminary data.</text>
</comment>
<dbReference type="EMBL" id="LJIJ01000546">
    <property type="protein sequence ID" value="ODM96355.1"/>
    <property type="molecule type" value="Genomic_DNA"/>
</dbReference>
<sequence length="112" mass="12163">MGQRPLVEKVEASLLVGMDFSFASSSKQEIVELILLEQQVIMELQCVEQSHCDVIPVGTDAVPIDNEAEVGLKNIILQADGAENHEEGVAVEEEEDDESGDVDSSSNEDYQG</sequence>
<keyword evidence="3" id="KW-1185">Reference proteome</keyword>
<dbReference type="AlphaFoldDB" id="A0A1D2MUH8"/>